<dbReference type="InterPro" id="IPR012338">
    <property type="entry name" value="Beta-lactam/transpept-like"/>
</dbReference>
<evidence type="ECO:0000259" key="1">
    <source>
        <dbReference type="Pfam" id="PF00144"/>
    </source>
</evidence>
<name>A0AAN7ZTH6_9PEZI</name>
<evidence type="ECO:0000313" key="3">
    <source>
        <dbReference type="Proteomes" id="UP001310594"/>
    </source>
</evidence>
<dbReference type="Gene3D" id="3.40.710.10">
    <property type="entry name" value="DD-peptidase/beta-lactamase superfamily"/>
    <property type="match status" value="1"/>
</dbReference>
<proteinExistence type="predicted"/>
<evidence type="ECO:0000313" key="2">
    <source>
        <dbReference type="EMBL" id="KAK5697583.1"/>
    </source>
</evidence>
<dbReference type="PANTHER" id="PTHR43283">
    <property type="entry name" value="BETA-LACTAMASE-RELATED"/>
    <property type="match status" value="1"/>
</dbReference>
<accession>A0AAN7ZTH6</accession>
<dbReference type="SUPFAM" id="SSF56601">
    <property type="entry name" value="beta-lactamase/transpeptidase-like"/>
    <property type="match status" value="1"/>
</dbReference>
<dbReference type="Proteomes" id="UP001310594">
    <property type="component" value="Unassembled WGS sequence"/>
</dbReference>
<organism evidence="2 3">
    <name type="scientific">Elasticomyces elasticus</name>
    <dbReference type="NCBI Taxonomy" id="574655"/>
    <lineage>
        <taxon>Eukaryota</taxon>
        <taxon>Fungi</taxon>
        <taxon>Dikarya</taxon>
        <taxon>Ascomycota</taxon>
        <taxon>Pezizomycotina</taxon>
        <taxon>Dothideomycetes</taxon>
        <taxon>Dothideomycetidae</taxon>
        <taxon>Mycosphaerellales</taxon>
        <taxon>Teratosphaeriaceae</taxon>
        <taxon>Elasticomyces</taxon>
    </lineage>
</organism>
<dbReference type="AlphaFoldDB" id="A0AAN7ZTH6"/>
<feature type="domain" description="Beta-lactamase-related" evidence="1">
    <location>
        <begin position="24"/>
        <end position="395"/>
    </location>
</feature>
<gene>
    <name evidence="2" type="ORF">LTR97_007721</name>
</gene>
<reference evidence="2" key="1">
    <citation type="submission" date="2023-08" db="EMBL/GenBank/DDBJ databases">
        <title>Black Yeasts Isolated from many extreme environments.</title>
        <authorList>
            <person name="Coleine C."/>
            <person name="Stajich J.E."/>
            <person name="Selbmann L."/>
        </authorList>
    </citation>
    <scope>NUCLEOTIDE SEQUENCE</scope>
    <source>
        <strain evidence="2">CCFEE 5810</strain>
    </source>
</reference>
<dbReference type="Pfam" id="PF00144">
    <property type="entry name" value="Beta-lactamase"/>
    <property type="match status" value="1"/>
</dbReference>
<dbReference type="InterPro" id="IPR001466">
    <property type="entry name" value="Beta-lactam-related"/>
</dbReference>
<dbReference type="InterPro" id="IPR050789">
    <property type="entry name" value="Diverse_Enzym_Activities"/>
</dbReference>
<sequence>MVNDKAQQAVQKSLDGVTGDKSTGVSGLVFVAVDKNGKQIAASASGKTGLGDNRPPMTMDTTFWIASCTKLLATMACMQAVEQGKLKLDDHNQVYELCPELKKVKVLQDDGTLVDKKNEITLRMLLSHTAGFGYEFFNEKLRDYGRPVGFDCFKADVKVMYQMPLVNQPGERWEYGVNIDWAGIVLERATGVKLNDWIQEQIMQPLGLKSINMFPTDDMKKELAYMHQRWPGGEGKAEERDHIYREPLVAETEHEKKHVFHSGGAGGFAKPAEYVQVLATLLNDGTCPTTGKQILKKETVDAMWENQVSSMPDFARQGIPAAKPDQTNPAPELYPQEGNPPQGWGLSFMLTQEPGATGRGRNTAWWAGIANLFWWCDREKGVAGMIASQVMPFGDAHVMGQWGACEAAVYSALKDS</sequence>
<comment type="caution">
    <text evidence="2">The sequence shown here is derived from an EMBL/GenBank/DDBJ whole genome shotgun (WGS) entry which is preliminary data.</text>
</comment>
<dbReference type="EMBL" id="JAVRQU010000011">
    <property type="protein sequence ID" value="KAK5697583.1"/>
    <property type="molecule type" value="Genomic_DNA"/>
</dbReference>
<protein>
    <recommendedName>
        <fullName evidence="1">Beta-lactamase-related domain-containing protein</fullName>
    </recommendedName>
</protein>
<dbReference type="PANTHER" id="PTHR43283:SF3">
    <property type="entry name" value="BETA-LACTAMASE FAMILY PROTEIN (AFU_ORTHOLOGUE AFUA_5G07500)"/>
    <property type="match status" value="1"/>
</dbReference>